<dbReference type="GO" id="GO:0009103">
    <property type="term" value="P:lipopolysaccharide biosynthetic process"/>
    <property type="evidence" value="ECO:0007669"/>
    <property type="project" value="TreeGrafter"/>
</dbReference>
<dbReference type="CDD" id="cd03809">
    <property type="entry name" value="GT4_MtfB-like"/>
    <property type="match status" value="1"/>
</dbReference>
<dbReference type="PANTHER" id="PTHR46401:SF2">
    <property type="entry name" value="GLYCOSYLTRANSFERASE WBBK-RELATED"/>
    <property type="match status" value="1"/>
</dbReference>
<dbReference type="Pfam" id="PF13578">
    <property type="entry name" value="Methyltransf_24"/>
    <property type="match status" value="1"/>
</dbReference>
<keyword evidence="1 2" id="KW-0808">Transferase</keyword>
<keyword evidence="2" id="KW-0489">Methyltransferase</keyword>
<dbReference type="EMBL" id="AP018174">
    <property type="protein sequence ID" value="BAY17937.1"/>
    <property type="molecule type" value="Genomic_DNA"/>
</dbReference>
<reference evidence="2 3" key="1">
    <citation type="submission" date="2017-06" db="EMBL/GenBank/DDBJ databases">
        <title>Genome sequencing of cyanobaciteial culture collection at National Institute for Environmental Studies (NIES).</title>
        <authorList>
            <person name="Hirose Y."/>
            <person name="Shimura Y."/>
            <person name="Fujisawa T."/>
            <person name="Nakamura Y."/>
            <person name="Kawachi M."/>
        </authorList>
    </citation>
    <scope>NUCLEOTIDE SEQUENCE [LARGE SCALE GENOMIC DNA]</scope>
    <source>
        <strain evidence="2 3">NIES-21</strain>
    </source>
</reference>
<dbReference type="SUPFAM" id="SSF53756">
    <property type="entry name" value="UDP-Glycosyltransferase/glycogen phosphorylase"/>
    <property type="match status" value="2"/>
</dbReference>
<sequence>MNQHILLSTEDPGVGGVAQYNHALLCKLAKLGYRVTCLQPFTVNDSVISQQKHLGIEHICLTQEVIQNLSQILATSGNQPDLIICSNTNPFANLNIKHIAIQLGIPYIIIEGLVEPHLAEQFSIYLEHLSHHYNKAKSVIAVSFENLNLLHQLFKLPKKLGEVIYYGRPPQYFTDCDLDLRKSLRQSLNIPSDAVVCFTAARIETRKGYQFQLEAIKRLINSTIWNNLYFIWIGAGIFEPQLEISLKEEVEQLGISNKVIFLGQRSDVSDWLNTADIFVFPSVLEGMPLCVMEAMAKGLPVIASAVSGIPEELGETGKLLTDPKVDPQATVSELVSTLEDWVVNYQLRYSIGQACKARAEEMFREERMLEQTMAVVEIALLPDGDYVSPGLKIIQPSQFFPNMIVGDPSTCKWPYLRSEIPHNWYVDQRQPSIGFLSRDEAHIVYNTALQFKGKRALEIGCWLGWSACHLALAGVELDVVDPLLERQDIHDSVRNSLQAAGIFDSVNLVAGYSPQKVDELAQQLQRKWSLIFIDGDHEAPGPLNDAIACEQLAEPDALILFHDLNSPDVAQGLDYFKQKGWNTMVYQTMQIMGVAWRGNVEPVQHQPDPKVNWNLPKHLQHYSVSGTSETPSVNEFQEILDVIRPYTLLSEARLYSLYSLAKQVCLENIPGNFVECGSYKGGAAALLAVIIQRYSLSSRLLYACDTFEGMPEPTEFDSCNGTPANLTGYGVGTLKAPIAEYLESICQRLNVQDIVVPVKGLFAETLPQYKSQIGSIAFLHADGDWYESTMDIFNNLYESIVPHGRIQIDDYGHWEGCKKAIHEFEHQKKARFNLHTIDYTGVWFEKLDTFKQRVPKIVVDGIFFQLYQTGIARVWKSLLEEWATNRFANHIVVLDRGGTAPKIFGVRYLDIVNYDYNNTEADKQMLQQICDDEGADLFISSYYTTPLTTRSVFMAYDMIPEVMGWNMDNPMWQVKHQGIQHASAYIAISEHTAHDLSNCFPEIPVESIAVAHCGVSSTFSPSKLEEVNVFKSKYGITKPYFILIGTGNGYKNSMLFFQAFSQLASSYGFDIICTGSGGILAPEFRDCTSGSNVYMLQLSDEELATAYSGALALVYPSKYEGFGMPIVEAMACGCPVITCPKASIPEVGGEAVIYVNDDDINGLANALCDVQKPSIRQALIEAGLVQAQNFSWSKMANIVSTALINASLLSLNLKEINLIVFPDWSQSEDVVGLELESVIKAIATYPDSQKTTLLINTSNISAEDAELLLSGITMNLLMEEDLDISEGLEISLVGSLADIQWQALLPRLNSRIILEHEDKAVLAELSLESLPACELESLINQLCVLQS</sequence>
<dbReference type="OrthoDB" id="460413at2"/>
<gene>
    <name evidence="2" type="ORF">NIES21_37800</name>
</gene>
<dbReference type="CDD" id="cd03801">
    <property type="entry name" value="GT4_PimA-like"/>
    <property type="match status" value="1"/>
</dbReference>
<organism evidence="2 3">
    <name type="scientific">Anabaenopsis circularis NIES-21</name>
    <dbReference type="NCBI Taxonomy" id="1085406"/>
    <lineage>
        <taxon>Bacteria</taxon>
        <taxon>Bacillati</taxon>
        <taxon>Cyanobacteriota</taxon>
        <taxon>Cyanophyceae</taxon>
        <taxon>Nostocales</taxon>
        <taxon>Nodulariaceae</taxon>
        <taxon>Anabaenopsis</taxon>
    </lineage>
</organism>
<dbReference type="Gene3D" id="3.40.50.2000">
    <property type="entry name" value="Glycogen Phosphorylase B"/>
    <property type="match status" value="3"/>
</dbReference>
<name>A0A1Z4GKB7_9CYAN</name>
<proteinExistence type="predicted"/>
<evidence type="ECO:0000256" key="1">
    <source>
        <dbReference type="ARBA" id="ARBA00022679"/>
    </source>
</evidence>
<dbReference type="PANTHER" id="PTHR46401">
    <property type="entry name" value="GLYCOSYLTRANSFERASE WBBK-RELATED"/>
    <property type="match status" value="1"/>
</dbReference>
<protein>
    <submittedName>
        <fullName evidence="2">Macrocin-O-methyltransferase domain-containing protein</fullName>
    </submittedName>
</protein>
<dbReference type="Proteomes" id="UP000218287">
    <property type="component" value="Chromosome"/>
</dbReference>
<keyword evidence="3" id="KW-1185">Reference proteome</keyword>
<dbReference type="SUPFAM" id="SSF53335">
    <property type="entry name" value="S-adenosyl-L-methionine-dependent methyltransferases"/>
    <property type="match status" value="1"/>
</dbReference>
<evidence type="ECO:0000313" key="3">
    <source>
        <dbReference type="Proteomes" id="UP000218287"/>
    </source>
</evidence>
<dbReference type="GO" id="GO:0032259">
    <property type="term" value="P:methylation"/>
    <property type="evidence" value="ECO:0007669"/>
    <property type="project" value="UniProtKB-KW"/>
</dbReference>
<dbReference type="Gene3D" id="3.40.50.150">
    <property type="entry name" value="Vaccinia Virus protein VP39"/>
    <property type="match status" value="2"/>
</dbReference>
<dbReference type="InterPro" id="IPR008884">
    <property type="entry name" value="TylF_MeTrfase"/>
</dbReference>
<dbReference type="GO" id="GO:0016757">
    <property type="term" value="F:glycosyltransferase activity"/>
    <property type="evidence" value="ECO:0007669"/>
    <property type="project" value="TreeGrafter"/>
</dbReference>
<dbReference type="GO" id="GO:0008168">
    <property type="term" value="F:methyltransferase activity"/>
    <property type="evidence" value="ECO:0007669"/>
    <property type="project" value="UniProtKB-KW"/>
</dbReference>
<dbReference type="Pfam" id="PF05711">
    <property type="entry name" value="TylF"/>
    <property type="match status" value="1"/>
</dbReference>
<dbReference type="Pfam" id="PF13692">
    <property type="entry name" value="Glyco_trans_1_4"/>
    <property type="match status" value="2"/>
</dbReference>
<evidence type="ECO:0000313" key="2">
    <source>
        <dbReference type="EMBL" id="BAY17937.1"/>
    </source>
</evidence>
<accession>A0A1Z4GKB7</accession>
<dbReference type="InterPro" id="IPR029063">
    <property type="entry name" value="SAM-dependent_MTases_sf"/>
</dbReference>